<dbReference type="Proteomes" id="UP000188605">
    <property type="component" value="Unassembled WGS sequence"/>
</dbReference>
<evidence type="ECO:0000313" key="1">
    <source>
        <dbReference type="EMBL" id="ONI40661.1"/>
    </source>
</evidence>
<organism evidence="1 2">
    <name type="scientific">Candidatus Epulonipiscium fishelsonii</name>
    <dbReference type="NCBI Taxonomy" id="77094"/>
    <lineage>
        <taxon>Bacteria</taxon>
        <taxon>Bacillati</taxon>
        <taxon>Bacillota</taxon>
        <taxon>Clostridia</taxon>
        <taxon>Lachnospirales</taxon>
        <taxon>Lachnospiraceae</taxon>
        <taxon>Candidatus Epulonipiscium</taxon>
    </lineage>
</organism>
<dbReference type="EMBL" id="LJDB01000047">
    <property type="protein sequence ID" value="ONI40661.1"/>
    <property type="molecule type" value="Genomic_DNA"/>
</dbReference>
<comment type="caution">
    <text evidence="1">The sequence shown here is derived from an EMBL/GenBank/DDBJ whole genome shotgun (WGS) entry which is preliminary data.</text>
</comment>
<evidence type="ECO:0000313" key="2">
    <source>
        <dbReference type="Proteomes" id="UP000188605"/>
    </source>
</evidence>
<sequence>MRCENCNRVIDDDLDECPKCGASISKLKSSVSLSDKGGFLWGMLGFFLPCLISIILYFIILDTKPTNAKALLIGIILNIVSSIIIIFYSGLFIFFINTGTISLIV</sequence>
<accession>A0ACC8XD29</accession>
<keyword evidence="2" id="KW-1185">Reference proteome</keyword>
<name>A0ACC8XD29_9FIRM</name>
<reference evidence="1" key="1">
    <citation type="submission" date="2016-08" db="EMBL/GenBank/DDBJ databases">
        <authorList>
            <person name="Ngugi D.K."/>
            <person name="Miyake S."/>
            <person name="Stingl U."/>
        </authorList>
    </citation>
    <scope>NUCLEOTIDE SEQUENCE</scope>
    <source>
        <strain evidence="1">SCG-B11WGA-EpuloA1</strain>
    </source>
</reference>
<protein>
    <submittedName>
        <fullName evidence="1">Uncharacterized protein</fullName>
    </submittedName>
</protein>
<gene>
    <name evidence="1" type="ORF">AN396_05645</name>
</gene>
<proteinExistence type="predicted"/>